<accession>A0A382CGZ1</accession>
<dbReference type="InterPro" id="IPR024983">
    <property type="entry name" value="CHAT_dom"/>
</dbReference>
<dbReference type="SUPFAM" id="SSF48452">
    <property type="entry name" value="TPR-like"/>
    <property type="match status" value="1"/>
</dbReference>
<dbReference type="PANTHER" id="PTHR10098:SF108">
    <property type="entry name" value="TETRATRICOPEPTIDE REPEAT PROTEIN 28"/>
    <property type="match status" value="1"/>
</dbReference>
<dbReference type="Pfam" id="PF12770">
    <property type="entry name" value="CHAT"/>
    <property type="match status" value="1"/>
</dbReference>
<gene>
    <name evidence="2" type="ORF">METZ01_LOCUS177441</name>
</gene>
<dbReference type="AlphaFoldDB" id="A0A382CGZ1"/>
<dbReference type="EMBL" id="UINC01034166">
    <property type="protein sequence ID" value="SVB24587.1"/>
    <property type="molecule type" value="Genomic_DNA"/>
</dbReference>
<protein>
    <recommendedName>
        <fullName evidence="1">CHAT domain-containing protein</fullName>
    </recommendedName>
</protein>
<organism evidence="2">
    <name type="scientific">marine metagenome</name>
    <dbReference type="NCBI Taxonomy" id="408172"/>
    <lineage>
        <taxon>unclassified sequences</taxon>
        <taxon>metagenomes</taxon>
        <taxon>ecological metagenomes</taxon>
    </lineage>
</organism>
<evidence type="ECO:0000313" key="2">
    <source>
        <dbReference type="EMBL" id="SVB24587.1"/>
    </source>
</evidence>
<feature type="domain" description="CHAT" evidence="1">
    <location>
        <begin position="354"/>
        <end position="616"/>
    </location>
</feature>
<sequence length="618" mass="67855">NALITDSGTSTYLDGERRGWRARSYMAIGDYESAYRDLMTESIVDFLTGRPIPQRKSPKLTATLALEEILNWAVGLKGPTEMAVARGFEARFMRHQIELKLGKLALARKGYDEILAYPQIDGKIIVLYGALHGRGLVALAEKDLDGAISFLKRAIDVMERQRASIITEKNKIGFIGDKQTIYRDLIAALVELGRVDEAFEYAERAKARALVDLLASKKSFGKDSAGKIKAKLAELDLLERKSLNLAALKNGSDTRSVKIVKRTLKQEMPKVASLVSVTTDKPSDIQSLLRPDEAIVEYFYHGEGNKDADDLFAFVVTRDAIKAVTLDAKGLNDEVKAFRTAINKSNSNGWSQGASSLHRRLIAPLVSAIKGKKNLTIVPHGALHYLPFNALKANGGEFLIQDHTIRLLPSASVMKFLNKGSAPTQSLLVFGNPDLNDPKMDLPGAQTEAKAIAKLWPDSKVVLRKHASESLIKKTASVFRYIHLASHGQFKPDAPMQSRMLLAADNENDGSLTVSEIYDLKLNADMVVLSACQTALGNVKNGDDVVGLNRGFLYAGAKSIVGSLWEVPDNPTKDLMVGLYTNLKSMGLREAMRKAQLFALKKYKHPFNWAAFQVTGGA</sequence>
<dbReference type="Gene3D" id="1.25.40.10">
    <property type="entry name" value="Tetratricopeptide repeat domain"/>
    <property type="match status" value="1"/>
</dbReference>
<feature type="non-terminal residue" evidence="2">
    <location>
        <position position="1"/>
    </location>
</feature>
<dbReference type="PANTHER" id="PTHR10098">
    <property type="entry name" value="RAPSYN-RELATED"/>
    <property type="match status" value="1"/>
</dbReference>
<evidence type="ECO:0000259" key="1">
    <source>
        <dbReference type="Pfam" id="PF12770"/>
    </source>
</evidence>
<reference evidence="2" key="1">
    <citation type="submission" date="2018-05" db="EMBL/GenBank/DDBJ databases">
        <authorList>
            <person name="Lanie J.A."/>
            <person name="Ng W.-L."/>
            <person name="Kazmierczak K.M."/>
            <person name="Andrzejewski T.M."/>
            <person name="Davidsen T.M."/>
            <person name="Wayne K.J."/>
            <person name="Tettelin H."/>
            <person name="Glass J.I."/>
            <person name="Rusch D."/>
            <person name="Podicherti R."/>
            <person name="Tsui H.-C.T."/>
            <person name="Winkler M.E."/>
        </authorList>
    </citation>
    <scope>NUCLEOTIDE SEQUENCE</scope>
</reference>
<proteinExistence type="predicted"/>
<name>A0A382CGZ1_9ZZZZ</name>
<dbReference type="InterPro" id="IPR011990">
    <property type="entry name" value="TPR-like_helical_dom_sf"/>
</dbReference>